<dbReference type="InterPro" id="IPR050204">
    <property type="entry name" value="AraC_XylS_family_regulators"/>
</dbReference>
<dbReference type="Pfam" id="PF12833">
    <property type="entry name" value="HTH_18"/>
    <property type="match status" value="1"/>
</dbReference>
<dbReference type="InterPro" id="IPR046532">
    <property type="entry name" value="DUF6597"/>
</dbReference>
<accession>A0ABP3IDS9</accession>
<protein>
    <submittedName>
        <fullName evidence="5">Helix-turn-helix domain-containing protein</fullName>
    </submittedName>
</protein>
<evidence type="ECO:0000313" key="5">
    <source>
        <dbReference type="EMBL" id="GAA0398051.1"/>
    </source>
</evidence>
<dbReference type="Gene3D" id="1.10.10.60">
    <property type="entry name" value="Homeodomain-like"/>
    <property type="match status" value="1"/>
</dbReference>
<keyword evidence="1" id="KW-0805">Transcription regulation</keyword>
<proteinExistence type="predicted"/>
<dbReference type="Proteomes" id="UP001500879">
    <property type="component" value="Unassembled WGS sequence"/>
</dbReference>
<dbReference type="InterPro" id="IPR009057">
    <property type="entry name" value="Homeodomain-like_sf"/>
</dbReference>
<evidence type="ECO:0000259" key="4">
    <source>
        <dbReference type="PROSITE" id="PS01124"/>
    </source>
</evidence>
<evidence type="ECO:0000256" key="3">
    <source>
        <dbReference type="ARBA" id="ARBA00023163"/>
    </source>
</evidence>
<dbReference type="InterPro" id="IPR018060">
    <property type="entry name" value="HTH_AraC"/>
</dbReference>
<dbReference type="SUPFAM" id="SSF46689">
    <property type="entry name" value="Homeodomain-like"/>
    <property type="match status" value="1"/>
</dbReference>
<feature type="domain" description="HTH araC/xylS-type" evidence="4">
    <location>
        <begin position="186"/>
        <end position="275"/>
    </location>
</feature>
<dbReference type="Pfam" id="PF20240">
    <property type="entry name" value="DUF6597"/>
    <property type="match status" value="1"/>
</dbReference>
<sequence length="324" mass="35735">MDNQASVSPVRTAGPAELVFRTPHPRLAGLVLAYTGQDWTVARPLLRRITALATVVLVIDFQPPVRTLVTNSRVPGQDMGASPVTGMRDRPMTIEQAGRMHGLTVQLTAPGAHALFGVPLRELTDSYAGFHDLLGTGSRHLTDRLAEAPDWPARFRLLDSYLIARIGAGPELPAQVRHAWQRLSMLSGDVRIGALADEVGWSRQHLNARFRREIGLSPKSVARIARLQRSLSLMYDTGPLSWADAAAAAGYADQPHLNRDFRMLTGCSPTEFRTLLADWRGVLTGNYRLTHRPRQHPAGPWAQPMRTRTIRPDASVTNRSCRAS</sequence>
<dbReference type="PROSITE" id="PS01124">
    <property type="entry name" value="HTH_ARAC_FAMILY_2"/>
    <property type="match status" value="1"/>
</dbReference>
<name>A0ABP3IDS9_9ACTN</name>
<dbReference type="PANTHER" id="PTHR46796">
    <property type="entry name" value="HTH-TYPE TRANSCRIPTIONAL ACTIVATOR RHAS-RELATED"/>
    <property type="match status" value="1"/>
</dbReference>
<evidence type="ECO:0000313" key="6">
    <source>
        <dbReference type="Proteomes" id="UP001500879"/>
    </source>
</evidence>
<keyword evidence="6" id="KW-1185">Reference proteome</keyword>
<keyword evidence="3" id="KW-0804">Transcription</keyword>
<organism evidence="5 6">
    <name type="scientific">Streptomyces luteireticuli</name>
    <dbReference type="NCBI Taxonomy" id="173858"/>
    <lineage>
        <taxon>Bacteria</taxon>
        <taxon>Bacillati</taxon>
        <taxon>Actinomycetota</taxon>
        <taxon>Actinomycetes</taxon>
        <taxon>Kitasatosporales</taxon>
        <taxon>Streptomycetaceae</taxon>
        <taxon>Streptomyces</taxon>
    </lineage>
</organism>
<evidence type="ECO:0000256" key="2">
    <source>
        <dbReference type="ARBA" id="ARBA00023125"/>
    </source>
</evidence>
<evidence type="ECO:0000256" key="1">
    <source>
        <dbReference type="ARBA" id="ARBA00023015"/>
    </source>
</evidence>
<reference evidence="6" key="1">
    <citation type="journal article" date="2019" name="Int. J. Syst. Evol. Microbiol.">
        <title>The Global Catalogue of Microorganisms (GCM) 10K type strain sequencing project: providing services to taxonomists for standard genome sequencing and annotation.</title>
        <authorList>
            <consortium name="The Broad Institute Genomics Platform"/>
            <consortium name="The Broad Institute Genome Sequencing Center for Infectious Disease"/>
            <person name="Wu L."/>
            <person name="Ma J."/>
        </authorList>
    </citation>
    <scope>NUCLEOTIDE SEQUENCE [LARGE SCALE GENOMIC DNA]</scope>
    <source>
        <strain evidence="6">JCM 4788</strain>
    </source>
</reference>
<dbReference type="EMBL" id="BAAABX010000019">
    <property type="protein sequence ID" value="GAA0398051.1"/>
    <property type="molecule type" value="Genomic_DNA"/>
</dbReference>
<keyword evidence="2" id="KW-0238">DNA-binding</keyword>
<dbReference type="SMART" id="SM00342">
    <property type="entry name" value="HTH_ARAC"/>
    <property type="match status" value="1"/>
</dbReference>
<comment type="caution">
    <text evidence="5">The sequence shown here is derived from an EMBL/GenBank/DDBJ whole genome shotgun (WGS) entry which is preliminary data.</text>
</comment>
<gene>
    <name evidence="5" type="ORF">GCM10010357_18950</name>
</gene>
<dbReference type="PANTHER" id="PTHR46796:SF15">
    <property type="entry name" value="BLL1074 PROTEIN"/>
    <property type="match status" value="1"/>
</dbReference>